<dbReference type="AlphaFoldDB" id="A0A519BAJ3"/>
<accession>A0A519BAJ3</accession>
<protein>
    <recommendedName>
        <fullName evidence="3">MarR family transcriptional regulator</fullName>
    </recommendedName>
</protein>
<evidence type="ECO:0000313" key="2">
    <source>
        <dbReference type="Proteomes" id="UP000320813"/>
    </source>
</evidence>
<proteinExistence type="predicted"/>
<dbReference type="EMBL" id="SGBD01000003">
    <property type="protein sequence ID" value="RZD14307.1"/>
    <property type="molecule type" value="Genomic_DNA"/>
</dbReference>
<sequence length="147" mass="17373">MNKTRFSKLQKWILTTCYKKTILYDNSNLTILNNWAWRKDKLQDKTNFYWQYLFRQEILLDFFGCKTNPVCCSIYRFKGDVNKYQVATGRSLRDLEITGYIETYEGEHSFWHGIQLTDKGIEKAKDILNANSLDNLSKVLTISNSEC</sequence>
<name>A0A519BAJ3_9DELT</name>
<comment type="caution">
    <text evidence="1">The sequence shown here is derived from an EMBL/GenBank/DDBJ whole genome shotgun (WGS) entry which is preliminary data.</text>
</comment>
<gene>
    <name evidence="1" type="ORF">EVJ47_06475</name>
</gene>
<evidence type="ECO:0008006" key="3">
    <source>
        <dbReference type="Google" id="ProtNLM"/>
    </source>
</evidence>
<reference evidence="1 2" key="1">
    <citation type="submission" date="2019-01" db="EMBL/GenBank/DDBJ databases">
        <title>Insights into ecological role of a new deltaproteobacterial order Candidatus Sinidesulfobacterales (Sva0485) by metagenomics and metatranscriptomics.</title>
        <authorList>
            <person name="Tan S."/>
            <person name="Liu J."/>
            <person name="Fang Y."/>
            <person name="Hedlund B.P."/>
            <person name="Lian Z.H."/>
            <person name="Huang L.Y."/>
            <person name="Li J.T."/>
            <person name="Huang L.N."/>
            <person name="Li W.J."/>
            <person name="Jiang H.C."/>
            <person name="Dong H.L."/>
            <person name="Shu W.S."/>
        </authorList>
    </citation>
    <scope>NUCLEOTIDE SEQUENCE [LARGE SCALE GENOMIC DNA]</scope>
    <source>
        <strain evidence="1">AP3</strain>
    </source>
</reference>
<organism evidence="1 2">
    <name type="scientific">Candidatus Acidulodesulfobacterium ferriphilum</name>
    <dbReference type="NCBI Taxonomy" id="2597223"/>
    <lineage>
        <taxon>Bacteria</taxon>
        <taxon>Deltaproteobacteria</taxon>
        <taxon>Candidatus Acidulodesulfobacterales</taxon>
        <taxon>Candidatus Acidulodesulfobacterium</taxon>
    </lineage>
</organism>
<dbReference type="Proteomes" id="UP000320813">
    <property type="component" value="Unassembled WGS sequence"/>
</dbReference>
<evidence type="ECO:0000313" key="1">
    <source>
        <dbReference type="EMBL" id="RZD14307.1"/>
    </source>
</evidence>